<evidence type="ECO:0000259" key="4">
    <source>
        <dbReference type="Pfam" id="PF20695"/>
    </source>
</evidence>
<dbReference type="Pfam" id="PF20695">
    <property type="entry name" value="UbiD_N"/>
    <property type="match status" value="1"/>
</dbReference>
<proteinExistence type="inferred from homology"/>
<dbReference type="InterPro" id="IPR049381">
    <property type="entry name" value="UbiD-like_C"/>
</dbReference>
<reference evidence="6 7" key="1">
    <citation type="submission" date="2020-11" db="EMBL/GenBank/DDBJ databases">
        <title>Fusibacter basophilias sp. nov.</title>
        <authorList>
            <person name="Qiu D."/>
        </authorList>
    </citation>
    <scope>NUCLEOTIDE SEQUENCE [LARGE SCALE GENOMIC DNA]</scope>
    <source>
        <strain evidence="6 7">Q10-2</strain>
    </source>
</reference>
<organism evidence="6 7">
    <name type="scientific">Fusibacter ferrireducens</name>
    <dbReference type="NCBI Taxonomy" id="2785058"/>
    <lineage>
        <taxon>Bacteria</taxon>
        <taxon>Bacillati</taxon>
        <taxon>Bacillota</taxon>
        <taxon>Clostridia</taxon>
        <taxon>Eubacteriales</taxon>
        <taxon>Eubacteriales Family XII. Incertae Sedis</taxon>
        <taxon>Fusibacter</taxon>
    </lineage>
</organism>
<dbReference type="PANTHER" id="PTHR30108">
    <property type="entry name" value="3-OCTAPRENYL-4-HYDROXYBENZOATE CARBOXY-LYASE-RELATED"/>
    <property type="match status" value="1"/>
</dbReference>
<feature type="region of interest" description="Disordered" evidence="2">
    <location>
        <begin position="456"/>
        <end position="480"/>
    </location>
</feature>
<evidence type="ECO:0000313" key="7">
    <source>
        <dbReference type="Proteomes" id="UP000614200"/>
    </source>
</evidence>
<comment type="similarity">
    <text evidence="1">Belongs to the UbiD family.</text>
</comment>
<dbReference type="Pfam" id="PF20696">
    <property type="entry name" value="UbiD_C"/>
    <property type="match status" value="2"/>
</dbReference>
<sequence length="610" mass="69008">MIYRDLPKFLEALEAKQLIDTIEVEVDPELEITEIADRISKQYGKALKFTNVKGSPFPLVINTMGTYERLNLGLGVNSLDEIADQIEDYMDLSAYVTLKGKIKSIPKLAPLPFIFPRKVKHAPCQEVVEAPNLNLLPIIKCWPQDGGKYITLPLVFTKDPETGQQNVGMYRLQVYDEKTTGMHWHLHKDGKEIYEKYRKLGKKMPVSVAIGCDPATIYAATAPLPKMIDEMIFAGYLKRKPIEVVRCLTNDIFVPAHSEFVLEGYVDLEELRTEGPFGDHTGYYSLSDDYPVFHIEKITRKKNPIYPTTIVGKPPMEDCYLGKATERIFLPLMKIQCPELVDIDFPLEGVFHNCAIVSIKKAFPLHGNKVLYALWGLGQMMYTKMIIVVDETVNVHDYKAVVEAMASHVTKTNHLVISEGPLDALDHASNRAFQGFRLGIDATKKLPLEQMSEARRHIDSSNQNDAGSTKGTTKDSLKDSTKESLERITFKAIMSKCVDIMPFTKNKGLKAQAYLSSRANDLNSKPVVILVDDWIDPSDYSTVSWKIFNNIDPMRDLIKMDRIDGTLFIGLDATKKGPEDGLMRPWPDDIEMSAEIVEKVNQRWTEYGFK</sequence>
<dbReference type="NCBIfam" id="TIGR03701">
    <property type="entry name" value="mena_SCO4490"/>
    <property type="match status" value="1"/>
</dbReference>
<feature type="domain" description="3-octaprenyl-4-hydroxybenzoate carboxy-lyase-like C-terminal" evidence="5">
    <location>
        <begin position="525"/>
        <end position="565"/>
    </location>
</feature>
<protein>
    <submittedName>
        <fullName evidence="6">Menaquinone biosynthesis decarboxylase</fullName>
    </submittedName>
</protein>
<dbReference type="Proteomes" id="UP000614200">
    <property type="component" value="Unassembled WGS sequence"/>
</dbReference>
<feature type="domain" description="3-octaprenyl-4-hydroxybenzoate carboxy-lyase-like C-terminal" evidence="5">
    <location>
        <begin position="319"/>
        <end position="442"/>
    </location>
</feature>
<gene>
    <name evidence="6" type="ORF">ISU02_02155</name>
</gene>
<evidence type="ECO:0000256" key="1">
    <source>
        <dbReference type="ARBA" id="ARBA00010021"/>
    </source>
</evidence>
<dbReference type="Gene3D" id="3.40.1670.10">
    <property type="entry name" value="UbiD C-terminal domain-like"/>
    <property type="match status" value="2"/>
</dbReference>
<evidence type="ECO:0000259" key="3">
    <source>
        <dbReference type="Pfam" id="PF01977"/>
    </source>
</evidence>
<dbReference type="SUPFAM" id="SSF50475">
    <property type="entry name" value="FMN-binding split barrel"/>
    <property type="match status" value="1"/>
</dbReference>
<feature type="domain" description="3-octaprenyl-4-hydroxybenzoate carboxy-lyase-like Rift-related" evidence="3">
    <location>
        <begin position="118"/>
        <end position="314"/>
    </location>
</feature>
<feature type="domain" description="3-octaprenyl-4-hydroxybenzoate carboxy-lyase-like N-terminal" evidence="4">
    <location>
        <begin position="10"/>
        <end position="84"/>
    </location>
</feature>
<keyword evidence="7" id="KW-1185">Reference proteome</keyword>
<dbReference type="Pfam" id="PF01977">
    <property type="entry name" value="UbiD"/>
    <property type="match status" value="1"/>
</dbReference>
<dbReference type="InterPro" id="IPR048304">
    <property type="entry name" value="UbiD_Rift_dom"/>
</dbReference>
<dbReference type="EMBL" id="JADKNH010000001">
    <property type="protein sequence ID" value="MBF4691898.1"/>
    <property type="molecule type" value="Genomic_DNA"/>
</dbReference>
<dbReference type="InterPro" id="IPR022390">
    <property type="entry name" value="HBDC"/>
</dbReference>
<accession>A0ABR9ZN51</accession>
<dbReference type="SUPFAM" id="SSF143968">
    <property type="entry name" value="UbiD C-terminal domain-like"/>
    <property type="match status" value="2"/>
</dbReference>
<dbReference type="PANTHER" id="PTHR30108:SF17">
    <property type="entry name" value="FERULIC ACID DECARBOXYLASE 1"/>
    <property type="match status" value="1"/>
</dbReference>
<evidence type="ECO:0000256" key="2">
    <source>
        <dbReference type="SAM" id="MobiDB-lite"/>
    </source>
</evidence>
<dbReference type="InterPro" id="IPR049383">
    <property type="entry name" value="UbiD-like_N"/>
</dbReference>
<name>A0ABR9ZN51_9FIRM</name>
<evidence type="ECO:0000259" key="5">
    <source>
        <dbReference type="Pfam" id="PF20696"/>
    </source>
</evidence>
<feature type="compositionally biased region" description="Polar residues" evidence="2">
    <location>
        <begin position="460"/>
        <end position="471"/>
    </location>
</feature>
<dbReference type="InterPro" id="IPR002830">
    <property type="entry name" value="UbiD"/>
</dbReference>
<dbReference type="RefSeq" id="WP_194700128.1">
    <property type="nucleotide sequence ID" value="NZ_JADKNH010000001.1"/>
</dbReference>
<evidence type="ECO:0000313" key="6">
    <source>
        <dbReference type="EMBL" id="MBF4691898.1"/>
    </source>
</evidence>
<comment type="caution">
    <text evidence="6">The sequence shown here is derived from an EMBL/GenBank/DDBJ whole genome shotgun (WGS) entry which is preliminary data.</text>
</comment>
<dbReference type="NCBIfam" id="TIGR00148">
    <property type="entry name" value="UbiD family decarboxylase"/>
    <property type="match status" value="1"/>
</dbReference>